<dbReference type="PANTHER" id="PTHR35908:SF1">
    <property type="entry name" value="CONSERVED PROTEIN"/>
    <property type="match status" value="1"/>
</dbReference>
<dbReference type="InterPro" id="IPR041581">
    <property type="entry name" value="Glyoxalase_6"/>
</dbReference>
<comment type="caution">
    <text evidence="2">The sequence shown here is derived from an EMBL/GenBank/DDBJ whole genome shotgun (WGS) entry which is preliminary data.</text>
</comment>
<dbReference type="EMBL" id="BAAAOB010000002">
    <property type="protein sequence ID" value="GAA1791943.1"/>
    <property type="molecule type" value="Genomic_DNA"/>
</dbReference>
<dbReference type="RefSeq" id="WP_344032088.1">
    <property type="nucleotide sequence ID" value="NZ_BAAAOB010000002.1"/>
</dbReference>
<dbReference type="Gene3D" id="3.10.180.10">
    <property type="entry name" value="2,3-Dihydroxybiphenyl 1,2-Dioxygenase, domain 1"/>
    <property type="match status" value="1"/>
</dbReference>
<dbReference type="Pfam" id="PF18029">
    <property type="entry name" value="Glyoxalase_6"/>
    <property type="match status" value="1"/>
</dbReference>
<reference evidence="3" key="1">
    <citation type="journal article" date="2019" name="Int. J. Syst. Evol. Microbiol.">
        <title>The Global Catalogue of Microorganisms (GCM) 10K type strain sequencing project: providing services to taxonomists for standard genome sequencing and annotation.</title>
        <authorList>
            <consortium name="The Broad Institute Genomics Platform"/>
            <consortium name="The Broad Institute Genome Sequencing Center for Infectious Disease"/>
            <person name="Wu L."/>
            <person name="Ma J."/>
        </authorList>
    </citation>
    <scope>NUCLEOTIDE SEQUENCE [LARGE SCALE GENOMIC DNA]</scope>
    <source>
        <strain evidence="3">JCM 14736</strain>
    </source>
</reference>
<dbReference type="PANTHER" id="PTHR35908">
    <property type="entry name" value="HYPOTHETICAL FUSION PROTEIN"/>
    <property type="match status" value="1"/>
</dbReference>
<name>A0ABP4XR15_9MICO</name>
<accession>A0ABP4XR15</accession>
<evidence type="ECO:0000313" key="3">
    <source>
        <dbReference type="Proteomes" id="UP001500851"/>
    </source>
</evidence>
<protein>
    <submittedName>
        <fullName evidence="2">VOC family protein</fullName>
    </submittedName>
</protein>
<dbReference type="InterPro" id="IPR029068">
    <property type="entry name" value="Glyas_Bleomycin-R_OHBP_Dase"/>
</dbReference>
<feature type="domain" description="VOC" evidence="1">
    <location>
        <begin position="4"/>
        <end position="118"/>
    </location>
</feature>
<dbReference type="CDD" id="cd06587">
    <property type="entry name" value="VOC"/>
    <property type="match status" value="1"/>
</dbReference>
<keyword evidence="3" id="KW-1185">Reference proteome</keyword>
<sequence length="118" mass="12601">MIGTLHSTVLDCPDPAALAEFYRGILGGTVVPGEDGDWVDLELPEGPAKLAFQGSPGYVPPVWPGDDGDQQLHLDVLVPDLEAAHEPLLALGARFLEAHDTFRVYLDPVGHPFCTVSS</sequence>
<organism evidence="2 3">
    <name type="scientific">Leucobacter iarius</name>
    <dbReference type="NCBI Taxonomy" id="333963"/>
    <lineage>
        <taxon>Bacteria</taxon>
        <taxon>Bacillati</taxon>
        <taxon>Actinomycetota</taxon>
        <taxon>Actinomycetes</taxon>
        <taxon>Micrococcales</taxon>
        <taxon>Microbacteriaceae</taxon>
        <taxon>Leucobacter</taxon>
    </lineage>
</organism>
<gene>
    <name evidence="2" type="ORF">GCM10009768_21130</name>
</gene>
<evidence type="ECO:0000259" key="1">
    <source>
        <dbReference type="PROSITE" id="PS51819"/>
    </source>
</evidence>
<proteinExistence type="predicted"/>
<evidence type="ECO:0000313" key="2">
    <source>
        <dbReference type="EMBL" id="GAA1791943.1"/>
    </source>
</evidence>
<dbReference type="InterPro" id="IPR037523">
    <property type="entry name" value="VOC_core"/>
</dbReference>
<dbReference type="SUPFAM" id="SSF54593">
    <property type="entry name" value="Glyoxalase/Bleomycin resistance protein/Dihydroxybiphenyl dioxygenase"/>
    <property type="match status" value="1"/>
</dbReference>
<dbReference type="Proteomes" id="UP001500851">
    <property type="component" value="Unassembled WGS sequence"/>
</dbReference>
<dbReference type="PROSITE" id="PS51819">
    <property type="entry name" value="VOC"/>
    <property type="match status" value="1"/>
</dbReference>